<dbReference type="SMR" id="A0A062IC26"/>
<comment type="caution">
    <text evidence="4">The sequence shown here is derived from an EMBL/GenBank/DDBJ whole genome shotgun (WGS) entry which is preliminary data.</text>
</comment>
<sequence>MNAQKGFTLIELMIVVAIIGILAAIAIPAYRSYIATSYGSQAKGGLDAVIGKVQACIQTGVGCEDLNTTKELAAAKYQNRLSVVAPADGQVAEATSATLKWKNEGCIVQVAAAADGGIAYKFNFITGKATAAQCAKGAGLDAAADLDGALN</sequence>
<dbReference type="SUPFAM" id="SSF54523">
    <property type="entry name" value="Pili subunits"/>
    <property type="match status" value="1"/>
</dbReference>
<dbReference type="PROSITE" id="PS00409">
    <property type="entry name" value="PROKAR_NTER_METHYL"/>
    <property type="match status" value="1"/>
</dbReference>
<dbReference type="PANTHER" id="PTHR30093">
    <property type="entry name" value="GENERAL SECRETION PATHWAY PROTEIN G"/>
    <property type="match status" value="1"/>
</dbReference>
<protein>
    <submittedName>
        <fullName evidence="4">Fimbrial domain protein</fullName>
    </submittedName>
</protein>
<proteinExistence type="inferred from homology"/>
<evidence type="ECO:0000313" key="4">
    <source>
        <dbReference type="EMBL" id="KCY18749.1"/>
    </source>
</evidence>
<dbReference type="Proteomes" id="UP000027327">
    <property type="component" value="Unassembled WGS sequence"/>
</dbReference>
<feature type="transmembrane region" description="Helical" evidence="3">
    <location>
        <begin position="12"/>
        <end position="30"/>
    </location>
</feature>
<evidence type="ECO:0000256" key="1">
    <source>
        <dbReference type="ARBA" id="ARBA00005233"/>
    </source>
</evidence>
<dbReference type="EMBL" id="JMOD01000029">
    <property type="protein sequence ID" value="KCY18749.1"/>
    <property type="molecule type" value="Genomic_DNA"/>
</dbReference>
<organism evidence="4 5">
    <name type="scientific">Acinetobacter baumannii 21072</name>
    <dbReference type="NCBI Taxonomy" id="1310697"/>
    <lineage>
        <taxon>Bacteria</taxon>
        <taxon>Pseudomonadati</taxon>
        <taxon>Pseudomonadota</taxon>
        <taxon>Gammaproteobacteria</taxon>
        <taxon>Moraxellales</taxon>
        <taxon>Moraxellaceae</taxon>
        <taxon>Acinetobacter</taxon>
        <taxon>Acinetobacter calcoaceticus/baumannii complex</taxon>
    </lineage>
</organism>
<keyword evidence="3" id="KW-0812">Transmembrane</keyword>
<dbReference type="Gene3D" id="3.30.700.10">
    <property type="entry name" value="Glycoprotein, Type 4 Pilin"/>
    <property type="match status" value="1"/>
</dbReference>
<evidence type="ECO:0000313" key="5">
    <source>
        <dbReference type="Proteomes" id="UP000027327"/>
    </source>
</evidence>
<dbReference type="Pfam" id="PF07963">
    <property type="entry name" value="N_methyl"/>
    <property type="match status" value="1"/>
</dbReference>
<dbReference type="NCBIfam" id="TIGR02532">
    <property type="entry name" value="IV_pilin_GFxxxE"/>
    <property type="match status" value="1"/>
</dbReference>
<dbReference type="PATRIC" id="fig|1310697.3.peg.1844"/>
<comment type="similarity">
    <text evidence="1">Belongs to the N-Me-Phe pilin family.</text>
</comment>
<dbReference type="GO" id="GO:0044096">
    <property type="term" value="C:type IV pilus"/>
    <property type="evidence" value="ECO:0007669"/>
    <property type="project" value="TreeGrafter"/>
</dbReference>
<evidence type="ECO:0000256" key="2">
    <source>
        <dbReference type="ARBA" id="ARBA00022481"/>
    </source>
</evidence>
<gene>
    <name evidence="4" type="primary">pilA</name>
    <name evidence="4" type="ORF">J596_1916</name>
</gene>
<dbReference type="RefSeq" id="WP_000993721.1">
    <property type="nucleotide sequence ID" value="NZ_JMOD01000029.1"/>
</dbReference>
<evidence type="ECO:0000256" key="3">
    <source>
        <dbReference type="SAM" id="Phobius"/>
    </source>
</evidence>
<name>A0A062IC26_ACIBA</name>
<reference evidence="4 5" key="1">
    <citation type="submission" date="2014-04" db="EMBL/GenBank/DDBJ databases">
        <title>Comparative genomics and transcriptomics to identify genetic mechanisms underlying the emergence of carbapenem resistant Acinetobacter baumannii (CRAb).</title>
        <authorList>
            <person name="Harris A.D."/>
            <person name="Johnson K.J."/>
            <person name="George J."/>
            <person name="Nadendla S."/>
            <person name="Daugherty S.C."/>
            <person name="Parankush S."/>
            <person name="Sadzewicz L."/>
            <person name="Tallon L."/>
            <person name="Sengamalay N."/>
            <person name="Hazen T.H."/>
            <person name="Rasko D.A."/>
        </authorList>
    </citation>
    <scope>NUCLEOTIDE SEQUENCE [LARGE SCALE GENOMIC DNA]</scope>
    <source>
        <strain evidence="4 5">21072</strain>
    </source>
</reference>
<dbReference type="AlphaFoldDB" id="A0A062IC26"/>
<keyword evidence="3" id="KW-0472">Membrane</keyword>
<dbReference type="InterPro" id="IPR045584">
    <property type="entry name" value="Pilin-like"/>
</dbReference>
<dbReference type="InterPro" id="IPR012902">
    <property type="entry name" value="N_methyl_site"/>
</dbReference>
<keyword evidence="2" id="KW-0488">Methylation</keyword>
<accession>A0A062IC26</accession>
<dbReference type="GO" id="GO:0043107">
    <property type="term" value="P:type IV pilus-dependent motility"/>
    <property type="evidence" value="ECO:0007669"/>
    <property type="project" value="TreeGrafter"/>
</dbReference>
<dbReference type="PANTHER" id="PTHR30093:SF34">
    <property type="entry name" value="PREPILIN PEPTIDASE-DEPENDENT PROTEIN D"/>
    <property type="match status" value="1"/>
</dbReference>
<keyword evidence="3" id="KW-1133">Transmembrane helix</keyword>